<dbReference type="EMBL" id="AVOT02043486">
    <property type="protein sequence ID" value="MBW0538920.1"/>
    <property type="molecule type" value="Genomic_DNA"/>
</dbReference>
<accession>A0A9Q3FD73</accession>
<dbReference type="OrthoDB" id="2505776at2759"/>
<keyword evidence="1" id="KW-0732">Signal</keyword>
<feature type="signal peptide" evidence="1">
    <location>
        <begin position="1"/>
        <end position="16"/>
    </location>
</feature>
<sequence length="124" mass="14207">MIFTLNIALKLALVMKYITWLHLDCGLSKENFQRAQDQVVQILEETFKKNHEKCTFTSSIPRDIRTTIKKLNLDVEFEQYVCCSDCFSLYDAELAPEECGYQVSSATHPCGADLFHPHCILQGD</sequence>
<evidence type="ECO:0000313" key="3">
    <source>
        <dbReference type="Proteomes" id="UP000765509"/>
    </source>
</evidence>
<comment type="caution">
    <text evidence="2">The sequence shown here is derived from an EMBL/GenBank/DDBJ whole genome shotgun (WGS) entry which is preliminary data.</text>
</comment>
<evidence type="ECO:0000313" key="2">
    <source>
        <dbReference type="EMBL" id="MBW0538920.1"/>
    </source>
</evidence>
<evidence type="ECO:0000256" key="1">
    <source>
        <dbReference type="SAM" id="SignalP"/>
    </source>
</evidence>
<protein>
    <submittedName>
        <fullName evidence="2">Uncharacterized protein</fullName>
    </submittedName>
</protein>
<gene>
    <name evidence="2" type="ORF">O181_078635</name>
</gene>
<reference evidence="2" key="1">
    <citation type="submission" date="2021-03" db="EMBL/GenBank/DDBJ databases">
        <title>Draft genome sequence of rust myrtle Austropuccinia psidii MF-1, a brazilian biotype.</title>
        <authorList>
            <person name="Quecine M.C."/>
            <person name="Pachon D.M.R."/>
            <person name="Bonatelli M.L."/>
            <person name="Correr F.H."/>
            <person name="Franceschini L.M."/>
            <person name="Leite T.F."/>
            <person name="Margarido G.R.A."/>
            <person name="Almeida C.A."/>
            <person name="Ferrarezi J.A."/>
            <person name="Labate C.A."/>
        </authorList>
    </citation>
    <scope>NUCLEOTIDE SEQUENCE</scope>
    <source>
        <strain evidence="2">MF-1</strain>
    </source>
</reference>
<proteinExistence type="predicted"/>
<dbReference type="AlphaFoldDB" id="A0A9Q3FD73"/>
<feature type="chain" id="PRO_5040257481" evidence="1">
    <location>
        <begin position="17"/>
        <end position="124"/>
    </location>
</feature>
<keyword evidence="3" id="KW-1185">Reference proteome</keyword>
<organism evidence="2 3">
    <name type="scientific">Austropuccinia psidii MF-1</name>
    <dbReference type="NCBI Taxonomy" id="1389203"/>
    <lineage>
        <taxon>Eukaryota</taxon>
        <taxon>Fungi</taxon>
        <taxon>Dikarya</taxon>
        <taxon>Basidiomycota</taxon>
        <taxon>Pucciniomycotina</taxon>
        <taxon>Pucciniomycetes</taxon>
        <taxon>Pucciniales</taxon>
        <taxon>Sphaerophragmiaceae</taxon>
        <taxon>Austropuccinia</taxon>
    </lineage>
</organism>
<name>A0A9Q3FD73_9BASI</name>
<dbReference type="Proteomes" id="UP000765509">
    <property type="component" value="Unassembled WGS sequence"/>
</dbReference>